<dbReference type="InterPro" id="IPR007728">
    <property type="entry name" value="Pre-SET_dom"/>
</dbReference>
<dbReference type="Gene3D" id="2.170.270.10">
    <property type="entry name" value="SET domain"/>
    <property type="match status" value="1"/>
</dbReference>
<evidence type="ECO:0000256" key="1">
    <source>
        <dbReference type="ARBA" id="ARBA00004584"/>
    </source>
</evidence>
<name>A0A8S1ZYH8_ARAAE</name>
<feature type="domain" description="YDG" evidence="7">
    <location>
        <begin position="74"/>
        <end position="222"/>
    </location>
</feature>
<keyword evidence="3 4" id="KW-0539">Nucleus</keyword>
<dbReference type="Pfam" id="PF05033">
    <property type="entry name" value="Pre-SET"/>
    <property type="match status" value="1"/>
</dbReference>
<dbReference type="PROSITE" id="PS51015">
    <property type="entry name" value="YDG"/>
    <property type="match status" value="1"/>
</dbReference>
<protein>
    <submittedName>
        <fullName evidence="8">Uncharacterized protein</fullName>
    </submittedName>
</protein>
<dbReference type="GO" id="GO:0003690">
    <property type="term" value="F:double-stranded DNA binding"/>
    <property type="evidence" value="ECO:0007669"/>
    <property type="project" value="TreeGrafter"/>
</dbReference>
<dbReference type="SMART" id="SM00317">
    <property type="entry name" value="SET"/>
    <property type="match status" value="1"/>
</dbReference>
<dbReference type="SMART" id="SM00466">
    <property type="entry name" value="SRA"/>
    <property type="match status" value="1"/>
</dbReference>
<evidence type="ECO:0000256" key="4">
    <source>
        <dbReference type="PROSITE-ProRule" id="PRU00358"/>
    </source>
</evidence>
<proteinExistence type="predicted"/>
<dbReference type="SMART" id="SM00468">
    <property type="entry name" value="PreSET"/>
    <property type="match status" value="1"/>
</dbReference>
<dbReference type="Pfam" id="PF00856">
    <property type="entry name" value="SET"/>
    <property type="match status" value="1"/>
</dbReference>
<organism evidence="8 9">
    <name type="scientific">Arabidopsis arenosa</name>
    <name type="common">Sand rock-cress</name>
    <name type="synonym">Cardaminopsis arenosa</name>
    <dbReference type="NCBI Taxonomy" id="38785"/>
    <lineage>
        <taxon>Eukaryota</taxon>
        <taxon>Viridiplantae</taxon>
        <taxon>Streptophyta</taxon>
        <taxon>Embryophyta</taxon>
        <taxon>Tracheophyta</taxon>
        <taxon>Spermatophyta</taxon>
        <taxon>Magnoliopsida</taxon>
        <taxon>eudicotyledons</taxon>
        <taxon>Gunneridae</taxon>
        <taxon>Pentapetalae</taxon>
        <taxon>rosids</taxon>
        <taxon>malvids</taxon>
        <taxon>Brassicales</taxon>
        <taxon>Brassicaceae</taxon>
        <taxon>Camelineae</taxon>
        <taxon>Arabidopsis</taxon>
    </lineage>
</organism>
<feature type="domain" description="Pre-SET" evidence="6">
    <location>
        <begin position="296"/>
        <end position="357"/>
    </location>
</feature>
<sequence length="522" mass="58657">MSDRLIELYPFFQGGMNEKDQETGNSELVSSVMMRFDAVRRRLSQIGDMHREVVTALRTFKTLKLYTNTKKRVGSVPGVDVGDIFFIRGEMALVGLHAATVDMEFIGVEDSGDREDKQIAVSIISSGKNADKTEDPDSLIFTGFGGTDKYHDQPSDQKLERLNIPLEAAFRKKSIVRVIRGMKDEKRTHGNVYIYDGTYMITNMWQEEGQNGFIVFKFQLVREPDQKPAFGIWKSVKNWKNDLSTRPGLILQDLSNGAENLEVCVVNEVDKENGPSLFTYVTSLHHEVINIRPMVDPCACGRRSCGPKSGSCACVQRNEGGIPYVDGVLVTRGPTVFECGGSCPCYVKCKNKMIQTGLKFHLEVFKTMDSGWGLRSWDPIRAGSFICEYAGEIIAKGDDEEDDYIFDTSRVYNSFKWNYEPELVGEDAMNKVFENISVSSSLVISAKKAGNVARFMNHSCSPNVFWQPISREENGLWCLYIGFFAMKHIPPLTELRYDYGKSRGGGKKMCLCRSKKCCGSFG</sequence>
<keyword evidence="9" id="KW-1185">Reference proteome</keyword>
<gene>
    <name evidence="8" type="ORF">AARE701A_LOCUS8257</name>
</gene>
<evidence type="ECO:0000256" key="2">
    <source>
        <dbReference type="ARBA" id="ARBA00022454"/>
    </source>
</evidence>
<evidence type="ECO:0000259" key="7">
    <source>
        <dbReference type="PROSITE" id="PS51015"/>
    </source>
</evidence>
<dbReference type="EMBL" id="LR999453">
    <property type="protein sequence ID" value="CAE5974819.1"/>
    <property type="molecule type" value="Genomic_DNA"/>
</dbReference>
<evidence type="ECO:0000259" key="6">
    <source>
        <dbReference type="PROSITE" id="PS50867"/>
    </source>
</evidence>
<dbReference type="Proteomes" id="UP000682877">
    <property type="component" value="Chromosome 3"/>
</dbReference>
<dbReference type="SUPFAM" id="SSF88697">
    <property type="entry name" value="PUA domain-like"/>
    <property type="match status" value="1"/>
</dbReference>
<feature type="domain" description="SET" evidence="5">
    <location>
        <begin position="360"/>
        <end position="500"/>
    </location>
</feature>
<reference evidence="8" key="1">
    <citation type="submission" date="2021-01" db="EMBL/GenBank/DDBJ databases">
        <authorList>
            <person name="Bezrukov I."/>
        </authorList>
    </citation>
    <scope>NUCLEOTIDE SEQUENCE</scope>
</reference>
<dbReference type="InterPro" id="IPR003105">
    <property type="entry name" value="SRA_YDG"/>
</dbReference>
<dbReference type="InterPro" id="IPR046341">
    <property type="entry name" value="SET_dom_sf"/>
</dbReference>
<dbReference type="InterPro" id="IPR036987">
    <property type="entry name" value="SRA-YDG_sf"/>
</dbReference>
<dbReference type="SUPFAM" id="SSF82199">
    <property type="entry name" value="SET domain"/>
    <property type="match status" value="1"/>
</dbReference>
<evidence type="ECO:0000313" key="8">
    <source>
        <dbReference type="EMBL" id="CAE5974819.1"/>
    </source>
</evidence>
<dbReference type="GO" id="GO:0000775">
    <property type="term" value="C:chromosome, centromeric region"/>
    <property type="evidence" value="ECO:0007669"/>
    <property type="project" value="UniProtKB-SubCell"/>
</dbReference>
<dbReference type="PANTHER" id="PTHR45660">
    <property type="entry name" value="HISTONE-LYSINE N-METHYLTRANSFERASE SETMAR"/>
    <property type="match status" value="1"/>
</dbReference>
<evidence type="ECO:0000259" key="5">
    <source>
        <dbReference type="PROSITE" id="PS50280"/>
    </source>
</evidence>
<evidence type="ECO:0000313" key="9">
    <source>
        <dbReference type="Proteomes" id="UP000682877"/>
    </source>
</evidence>
<dbReference type="PROSITE" id="PS50280">
    <property type="entry name" value="SET"/>
    <property type="match status" value="1"/>
</dbReference>
<dbReference type="GO" id="GO:0042054">
    <property type="term" value="F:histone methyltransferase activity"/>
    <property type="evidence" value="ECO:0007669"/>
    <property type="project" value="InterPro"/>
</dbReference>
<comment type="subcellular location">
    <subcellularLocation>
        <location evidence="1">Chromosome</location>
        <location evidence="1">Centromere</location>
    </subcellularLocation>
    <subcellularLocation>
        <location evidence="4">Nucleus</location>
    </subcellularLocation>
</comment>
<dbReference type="GO" id="GO:0008270">
    <property type="term" value="F:zinc ion binding"/>
    <property type="evidence" value="ECO:0007669"/>
    <property type="project" value="InterPro"/>
</dbReference>
<dbReference type="GO" id="GO:0005634">
    <property type="term" value="C:nucleus"/>
    <property type="evidence" value="ECO:0007669"/>
    <property type="project" value="UniProtKB-SubCell"/>
</dbReference>
<dbReference type="PANTHER" id="PTHR45660:SF18">
    <property type="entry name" value="HISTONE-LYSINE N-METHYLTRANSFERASE, H3 LYSINE-9 SPECIFIC SUVH7-RELATED"/>
    <property type="match status" value="1"/>
</dbReference>
<dbReference type="Gene3D" id="2.30.280.10">
    <property type="entry name" value="SRA-YDG"/>
    <property type="match status" value="1"/>
</dbReference>
<keyword evidence="2" id="KW-0158">Chromosome</keyword>
<dbReference type="InterPro" id="IPR015947">
    <property type="entry name" value="PUA-like_sf"/>
</dbReference>
<evidence type="ECO:0000256" key="3">
    <source>
        <dbReference type="ARBA" id="ARBA00023242"/>
    </source>
</evidence>
<dbReference type="AlphaFoldDB" id="A0A8S1ZYH8"/>
<dbReference type="PROSITE" id="PS50867">
    <property type="entry name" value="PRE_SET"/>
    <property type="match status" value="1"/>
</dbReference>
<dbReference type="InterPro" id="IPR051357">
    <property type="entry name" value="H3K9_HMTase_SUVAR3-9"/>
</dbReference>
<dbReference type="InterPro" id="IPR001214">
    <property type="entry name" value="SET_dom"/>
</dbReference>
<accession>A0A8S1ZYH8</accession>
<dbReference type="Pfam" id="PF02182">
    <property type="entry name" value="SAD_SRA"/>
    <property type="match status" value="1"/>
</dbReference>